<dbReference type="Pfam" id="PF26010">
    <property type="entry name" value="DUF8003"/>
    <property type="match status" value="1"/>
</dbReference>
<keyword evidence="6" id="KW-1185">Reference proteome</keyword>
<protein>
    <recommendedName>
        <fullName evidence="4">DUF8003 domain-containing protein</fullName>
    </recommendedName>
</protein>
<evidence type="ECO:0000256" key="2">
    <source>
        <dbReference type="SAM" id="Phobius"/>
    </source>
</evidence>
<feature type="signal peptide" evidence="3">
    <location>
        <begin position="1"/>
        <end position="19"/>
    </location>
</feature>
<feature type="chain" id="PRO_5029725060" description="DUF8003 domain-containing protein" evidence="3">
    <location>
        <begin position="20"/>
        <end position="1442"/>
    </location>
</feature>
<evidence type="ECO:0000256" key="1">
    <source>
        <dbReference type="SAM" id="MobiDB-lite"/>
    </source>
</evidence>
<feature type="transmembrane region" description="Helical" evidence="2">
    <location>
        <begin position="890"/>
        <end position="910"/>
    </location>
</feature>
<dbReference type="EMBL" id="JACGCM010002459">
    <property type="protein sequence ID" value="KAF6139660.1"/>
    <property type="molecule type" value="Genomic_DNA"/>
</dbReference>
<reference evidence="5 6" key="1">
    <citation type="journal article" date="2020" name="IScience">
        <title>Genome Sequencing of the Endangered Kingdonia uniflora (Circaeasteraceae, Ranunculales) Reveals Potential Mechanisms of Evolutionary Specialization.</title>
        <authorList>
            <person name="Sun Y."/>
            <person name="Deng T."/>
            <person name="Zhang A."/>
            <person name="Moore M.J."/>
            <person name="Landis J.B."/>
            <person name="Lin N."/>
            <person name="Zhang H."/>
            <person name="Zhang X."/>
            <person name="Huang J."/>
            <person name="Zhang X."/>
            <person name="Sun H."/>
            <person name="Wang H."/>
        </authorList>
    </citation>
    <scope>NUCLEOTIDE SEQUENCE [LARGE SCALE GENOMIC DNA]</scope>
    <source>
        <strain evidence="5">TB1705</strain>
        <tissue evidence="5">Leaf</tissue>
    </source>
</reference>
<dbReference type="PANTHER" id="PTHR31513">
    <property type="entry name" value="EPHRIN TYPE-B RECEPTOR"/>
    <property type="match status" value="1"/>
</dbReference>
<feature type="compositionally biased region" description="Pro residues" evidence="1">
    <location>
        <begin position="50"/>
        <end position="65"/>
    </location>
</feature>
<comment type="caution">
    <text evidence="5">The sequence shown here is derived from an EMBL/GenBank/DDBJ whole genome shotgun (WGS) entry which is preliminary data.</text>
</comment>
<feature type="transmembrane region" description="Helical" evidence="2">
    <location>
        <begin position="1284"/>
        <end position="1309"/>
    </location>
</feature>
<feature type="region of interest" description="Disordered" evidence="1">
    <location>
        <begin position="48"/>
        <end position="69"/>
    </location>
</feature>
<proteinExistence type="predicted"/>
<evidence type="ECO:0000313" key="5">
    <source>
        <dbReference type="EMBL" id="KAF6139660.1"/>
    </source>
</evidence>
<keyword evidence="2" id="KW-0812">Transmembrane</keyword>
<evidence type="ECO:0000259" key="4">
    <source>
        <dbReference type="Pfam" id="PF26010"/>
    </source>
</evidence>
<keyword evidence="2" id="KW-1133">Transmembrane helix</keyword>
<dbReference type="OrthoDB" id="122018at2759"/>
<organism evidence="5 6">
    <name type="scientific">Kingdonia uniflora</name>
    <dbReference type="NCBI Taxonomy" id="39325"/>
    <lineage>
        <taxon>Eukaryota</taxon>
        <taxon>Viridiplantae</taxon>
        <taxon>Streptophyta</taxon>
        <taxon>Embryophyta</taxon>
        <taxon>Tracheophyta</taxon>
        <taxon>Spermatophyta</taxon>
        <taxon>Magnoliopsida</taxon>
        <taxon>Ranunculales</taxon>
        <taxon>Circaeasteraceae</taxon>
        <taxon>Kingdonia</taxon>
    </lineage>
</organism>
<evidence type="ECO:0000256" key="3">
    <source>
        <dbReference type="SAM" id="SignalP"/>
    </source>
</evidence>
<keyword evidence="2" id="KW-0472">Membrane</keyword>
<evidence type="ECO:0000313" key="6">
    <source>
        <dbReference type="Proteomes" id="UP000541444"/>
    </source>
</evidence>
<name>A0A7J7LAW0_9MAGN</name>
<feature type="domain" description="DUF8003" evidence="4">
    <location>
        <begin position="802"/>
        <end position="876"/>
    </location>
</feature>
<dbReference type="Proteomes" id="UP000541444">
    <property type="component" value="Unassembled WGS sequence"/>
</dbReference>
<dbReference type="InterPro" id="IPR058316">
    <property type="entry name" value="DUF8003"/>
</dbReference>
<sequence length="1442" mass="155434">MVRASISVVVLITIIFCNSNWFVDGLKEDFSILDFDFGSDNGSDWFYPDYSPPSPPPPPPPPHPPSVSCEEDFGGIGSLNTSCKLNTSLELDHDVYIEGTGSFDVLPGVMIRCVVPGCMIIFNMSRNFSLGENASIVTGAFVLEAWNVSLHDGSLINTTALGGKPPTQTSGTPQGIDGAGGGYGGRGACCLTDTTKIQDDVWGGDTYSWSSLTEPDCYGSKGGSSSREKDYGGGGGGRIWMTVKEFVEVNGTLLAEGGDGGLKGGGGSGGSVYIKAPRMKGDGKISASGGNGWAGGGGGRVSLNIFSRHDDPKILVHGGKSFGCEGNSGAAGTLFDTVPRSLIVSNHNLSTQTDTLLLEFPNPPVWSSVYVHDRAKVLVPLLWSRVQVQGQLKIMRSGVLAFGLAHYPSSEFELIAEELLMSDSVIKVYGALRMSVKVFLMLNSKMLIDGGEDVIVATSLLEASNLLILKESSIIHSNANLGVHGQGALNLTGPGNQIEAQRLILSLFYSIHVGPGSVLRGPLENATSNYMTPRLYCEVAECPMELIHPPEDCNVNSSLPFTLQICRVEDITVEGTIQGSVVQFHRARAVVVESSGEISASGLGCTGGVGRGEFSSNGIGGGGGHGGKGGDGYFNGSVAEGGVAYGNVDMPCELGSGSGNDSLDVSTAGGGIVVMGSMEHSLASLSVHGSLRADGESYGQTVGESDIAILKSSNGGPGGGSGGTVLLFLQSLTLDEAAVLSSVGGHGSQSGGGGGGGGRIHFHWSDIPTGDEYQPLGSVKGNIHARGGLGNNEGYAGGNGTVTGKACPKGLYGIFCEECPPGTYKNVSGSDRALCHQCPPYALPHRAIYKSVRGGVAETPCPYKCMSDRYHMPQCYTALEELIYTFGGPWLFGFLLLGLLILLALVLSVARMKFVSTDESPDPTPTLHGSQIDHSFPFLESLNEVMETNRAEESQSHVHRMYFLGSNTFGDPWHLPHSPPEQITEIVYEDAFNRFVDDINALAAYQWWEGSVYSILSILAYPLAWSWQQWRRRKNLQRLREFVRSEYDHACLRSCRSRALYEGLKVAATSDLMLAYLDFFLGGDEKRSDLPPRLYQRFPMCLLFGGDGSYMSPFSLHSDNVITSLMSQSVPPTIWYRLIAGLNAHLRLVRRGNLKKSFVPILNWLETHGNPALSPHGVRVDLTWFQATSCGYTQFGLVVYAVDEGYVPTYFEGVDRSTRTDQQSCLNKESPAGNLSSTSILTRKRVYGGILDSYSLRMLDEKKNIFYLFSFVLHNTKPVGHQDLVGLFISILLLGDFSLVLLTLLQMYSMSTLNFFLVLFVLPLGILSPFPAGINALFSHGPRRSAGLARLYALWNITSFINVVVAFICGFVQYKTQTSSSSKHSNFQPWNFSMEESGWWMFPTGLMLCKCVQARLINWHVANLDIQDRTLYSNNPDLFWQS</sequence>
<dbReference type="PANTHER" id="PTHR31513:SF1">
    <property type="entry name" value="EPHRIN TYPE-B RECEPTOR"/>
    <property type="match status" value="1"/>
</dbReference>
<gene>
    <name evidence="5" type="ORF">GIB67_002465</name>
</gene>
<feature type="transmembrane region" description="Helical" evidence="2">
    <location>
        <begin position="1351"/>
        <end position="1374"/>
    </location>
</feature>
<keyword evidence="3" id="KW-0732">Signal</keyword>
<feature type="transmembrane region" description="Helical" evidence="2">
    <location>
        <begin position="1315"/>
        <end position="1339"/>
    </location>
</feature>
<accession>A0A7J7LAW0</accession>